<proteinExistence type="predicted"/>
<evidence type="ECO:0000313" key="9">
    <source>
        <dbReference type="Proteomes" id="UP000194127"/>
    </source>
</evidence>
<name>A0A1X6MT45_9APHY</name>
<dbReference type="InterPro" id="IPR051615">
    <property type="entry name" value="Transcr_Regulatory_Elem"/>
</dbReference>
<organism evidence="8 9">
    <name type="scientific">Postia placenta MAD-698-R-SB12</name>
    <dbReference type="NCBI Taxonomy" id="670580"/>
    <lineage>
        <taxon>Eukaryota</taxon>
        <taxon>Fungi</taxon>
        <taxon>Dikarya</taxon>
        <taxon>Basidiomycota</taxon>
        <taxon>Agaricomycotina</taxon>
        <taxon>Agaricomycetes</taxon>
        <taxon>Polyporales</taxon>
        <taxon>Adustoporiaceae</taxon>
        <taxon>Rhodonia</taxon>
    </lineage>
</organism>
<sequence length="612" mass="67319">MPWLCGLGSLHKRGPPKGYILAIERRLHQVEALLGTIIGSDDPRANGILQDLSQDKLASQIIQRVDVGPFGPKGRVAHPFGSTKEDFLASIMTGVSEDPSGSSKDGRTRSDSLALVSPSSSWQDSLQRLLLPRASATAFSHNDTATEMTGTSTPDPRARRASFPLMSNNVTFPAKAPSISPMVSLSSLASFPSENGSERVGWESLEGLERIDSESADSEDLEVRMPPKIDDVYVDQDGQLRMASRISGLQLLHQCQSILTGRREGHFEYPWRSETPGAGVNAAATSLCATPTEQQQRSMIQLYSEYVHPMFPIVSRSTFATLYSQNRSANLYVTFIPSLYYPDVGAPQIQFTDDPTRSFVKLYYCLGITALAWICLAADIDNALGMTVRMAEALGIHRTAEELAPSGHGVLTIEDQQMRQQIWSGCLVADRYMAVLLGRPSAIQLSAFDVAPVDISQSREEGVFYSSLHVDHRVQLGNESTALLCFNASRSLSCIIGSVMDELYPITQPPKSHLERRAKHLEYRLSQWRQLLPSALLFDQSRIGVLPPPCVLELHLQYWRTVILLHRALGFYSGPDSMQSKALATCRDAAGQISSIGSHRHSFPDIFSVLGK</sequence>
<keyword evidence="2" id="KW-0862">Zinc</keyword>
<gene>
    <name evidence="8" type="ORF">POSPLADRAFT_1150187</name>
</gene>
<reference evidence="8 9" key="1">
    <citation type="submission" date="2017-04" db="EMBL/GenBank/DDBJ databases">
        <title>Genome Sequence of the Model Brown-Rot Fungus Postia placenta SB12.</title>
        <authorList>
            <consortium name="DOE Joint Genome Institute"/>
            <person name="Gaskell J."/>
            <person name="Kersten P."/>
            <person name="Larrondo L.F."/>
            <person name="Canessa P."/>
            <person name="Martinez D."/>
            <person name="Hibbett D."/>
            <person name="Schmoll M."/>
            <person name="Kubicek C.P."/>
            <person name="Martinez A.T."/>
            <person name="Yadav J."/>
            <person name="Master E."/>
            <person name="Magnuson J.K."/>
            <person name="James T."/>
            <person name="Yaver D."/>
            <person name="Berka R."/>
            <person name="Labutti K."/>
            <person name="Lipzen A."/>
            <person name="Aerts A."/>
            <person name="Barry K."/>
            <person name="Henrissat B."/>
            <person name="Blanchette R."/>
            <person name="Grigoriev I."/>
            <person name="Cullen D."/>
        </authorList>
    </citation>
    <scope>NUCLEOTIDE SEQUENCE [LARGE SCALE GENOMIC DNA]</scope>
    <source>
        <strain evidence="8 9">MAD-698-R-SB12</strain>
    </source>
</reference>
<dbReference type="EMBL" id="KZ110602">
    <property type="protein sequence ID" value="OSX59537.1"/>
    <property type="molecule type" value="Genomic_DNA"/>
</dbReference>
<dbReference type="CDD" id="cd12148">
    <property type="entry name" value="fungal_TF_MHR"/>
    <property type="match status" value="1"/>
</dbReference>
<keyword evidence="5" id="KW-0804">Transcription</keyword>
<evidence type="ECO:0000259" key="7">
    <source>
        <dbReference type="SMART" id="SM00906"/>
    </source>
</evidence>
<dbReference type="GO" id="GO:0006351">
    <property type="term" value="P:DNA-templated transcription"/>
    <property type="evidence" value="ECO:0007669"/>
    <property type="project" value="InterPro"/>
</dbReference>
<dbReference type="SMART" id="SM00906">
    <property type="entry name" value="Fungal_trans"/>
    <property type="match status" value="1"/>
</dbReference>
<accession>A0A1X6MT45</accession>
<dbReference type="Proteomes" id="UP000194127">
    <property type="component" value="Unassembled WGS sequence"/>
</dbReference>
<dbReference type="GO" id="GO:0008270">
    <property type="term" value="F:zinc ion binding"/>
    <property type="evidence" value="ECO:0007669"/>
    <property type="project" value="InterPro"/>
</dbReference>
<evidence type="ECO:0000256" key="5">
    <source>
        <dbReference type="ARBA" id="ARBA00023163"/>
    </source>
</evidence>
<dbReference type="AlphaFoldDB" id="A0A1X6MT45"/>
<dbReference type="OrthoDB" id="2123952at2759"/>
<dbReference type="InterPro" id="IPR007219">
    <property type="entry name" value="XnlR_reg_dom"/>
</dbReference>
<evidence type="ECO:0000256" key="3">
    <source>
        <dbReference type="ARBA" id="ARBA00023015"/>
    </source>
</evidence>
<keyword evidence="4" id="KW-0238">DNA-binding</keyword>
<dbReference type="STRING" id="670580.A0A1X6MT45"/>
<dbReference type="PANTHER" id="PTHR31313">
    <property type="entry name" value="TY1 ENHANCER ACTIVATOR"/>
    <property type="match status" value="1"/>
</dbReference>
<evidence type="ECO:0000256" key="4">
    <source>
        <dbReference type="ARBA" id="ARBA00023125"/>
    </source>
</evidence>
<evidence type="ECO:0000313" key="8">
    <source>
        <dbReference type="EMBL" id="OSX59537.1"/>
    </source>
</evidence>
<keyword evidence="9" id="KW-1185">Reference proteome</keyword>
<dbReference type="PANTHER" id="PTHR31313:SF81">
    <property type="entry name" value="TY1 ENHANCER ACTIVATOR"/>
    <property type="match status" value="1"/>
</dbReference>
<keyword evidence="6" id="KW-0539">Nucleus</keyword>
<feature type="domain" description="Xylanolytic transcriptional activator regulatory" evidence="7">
    <location>
        <begin position="380"/>
        <end position="458"/>
    </location>
</feature>
<dbReference type="Pfam" id="PF04082">
    <property type="entry name" value="Fungal_trans"/>
    <property type="match status" value="1"/>
</dbReference>
<evidence type="ECO:0000256" key="1">
    <source>
        <dbReference type="ARBA" id="ARBA00022723"/>
    </source>
</evidence>
<dbReference type="RefSeq" id="XP_024336331.1">
    <property type="nucleotide sequence ID" value="XM_024486391.1"/>
</dbReference>
<dbReference type="GeneID" id="36331340"/>
<keyword evidence="1" id="KW-0479">Metal-binding</keyword>
<dbReference type="GO" id="GO:0003677">
    <property type="term" value="F:DNA binding"/>
    <property type="evidence" value="ECO:0007669"/>
    <property type="project" value="UniProtKB-KW"/>
</dbReference>
<protein>
    <recommendedName>
        <fullName evidence="7">Xylanolytic transcriptional activator regulatory domain-containing protein</fullName>
    </recommendedName>
</protein>
<evidence type="ECO:0000256" key="6">
    <source>
        <dbReference type="ARBA" id="ARBA00023242"/>
    </source>
</evidence>
<keyword evidence="3" id="KW-0805">Transcription regulation</keyword>
<evidence type="ECO:0000256" key="2">
    <source>
        <dbReference type="ARBA" id="ARBA00022833"/>
    </source>
</evidence>